<organism evidence="2 3">
    <name type="scientific">Brassica cretica</name>
    <name type="common">Mustard</name>
    <dbReference type="NCBI Taxonomy" id="69181"/>
    <lineage>
        <taxon>Eukaryota</taxon>
        <taxon>Viridiplantae</taxon>
        <taxon>Streptophyta</taxon>
        <taxon>Embryophyta</taxon>
        <taxon>Tracheophyta</taxon>
        <taxon>Spermatophyta</taxon>
        <taxon>Magnoliopsida</taxon>
        <taxon>eudicotyledons</taxon>
        <taxon>Gunneridae</taxon>
        <taxon>Pentapetalae</taxon>
        <taxon>rosids</taxon>
        <taxon>malvids</taxon>
        <taxon>Brassicales</taxon>
        <taxon>Brassicaceae</taxon>
        <taxon>Brassiceae</taxon>
        <taxon>Brassica</taxon>
    </lineage>
</organism>
<evidence type="ECO:0000313" key="3">
    <source>
        <dbReference type="Proteomes" id="UP000266723"/>
    </source>
</evidence>
<keyword evidence="3" id="KW-1185">Reference proteome</keyword>
<dbReference type="EMBL" id="QGKV02001507">
    <property type="protein sequence ID" value="KAF3528092.1"/>
    <property type="molecule type" value="Genomic_DNA"/>
</dbReference>
<keyword evidence="1" id="KW-0812">Transmembrane</keyword>
<comment type="caution">
    <text evidence="2">The sequence shown here is derived from an EMBL/GenBank/DDBJ whole genome shotgun (WGS) entry which is preliminary data.</text>
</comment>
<reference evidence="2 3" key="1">
    <citation type="journal article" date="2020" name="BMC Genomics">
        <title>Intraspecific diversification of the crop wild relative Brassica cretica Lam. using demographic model selection.</title>
        <authorList>
            <person name="Kioukis A."/>
            <person name="Michalopoulou V.A."/>
            <person name="Briers L."/>
            <person name="Pirintsos S."/>
            <person name="Studholme D.J."/>
            <person name="Pavlidis P."/>
            <person name="Sarris P.F."/>
        </authorList>
    </citation>
    <scope>NUCLEOTIDE SEQUENCE [LARGE SCALE GENOMIC DNA]</scope>
    <source>
        <strain evidence="3">cv. PFS-1207/04</strain>
    </source>
</reference>
<sequence>MYRGKLYFTAGATAMVQEPQHLDTGSTCFYGAEGMYTNRKTCLLTDLTWNFFRIVTCFLIKLFLLVVPLSSSFRELKRLQKDFSSWCGECSCEKREEKARTFDAIRKKYVKAVHVPQA</sequence>
<protein>
    <submittedName>
        <fullName evidence="2">Uncharacterized protein</fullName>
    </submittedName>
</protein>
<proteinExistence type="predicted"/>
<keyword evidence="1" id="KW-0472">Membrane</keyword>
<dbReference type="Proteomes" id="UP000266723">
    <property type="component" value="Unassembled WGS sequence"/>
</dbReference>
<evidence type="ECO:0000313" key="2">
    <source>
        <dbReference type="EMBL" id="KAF3528092.1"/>
    </source>
</evidence>
<keyword evidence="1" id="KW-1133">Transmembrane helix</keyword>
<gene>
    <name evidence="2" type="ORF">DY000_02042529</name>
</gene>
<feature type="transmembrane region" description="Helical" evidence="1">
    <location>
        <begin position="51"/>
        <end position="71"/>
    </location>
</feature>
<evidence type="ECO:0000256" key="1">
    <source>
        <dbReference type="SAM" id="Phobius"/>
    </source>
</evidence>
<name>A0ABQ7B6U9_BRACR</name>
<accession>A0ABQ7B6U9</accession>